<dbReference type="EMBL" id="JAHQIW010001083">
    <property type="protein sequence ID" value="KAJ1351481.1"/>
    <property type="molecule type" value="Genomic_DNA"/>
</dbReference>
<dbReference type="Proteomes" id="UP001196413">
    <property type="component" value="Unassembled WGS sequence"/>
</dbReference>
<sequence>MKWITGLLYKQRAGNGNSCKYGRNSDQFLYNFAVGHNLDSAWCGVMPAGQGSTRNLTVSGFTLPVAMAYSSAIDALARVPGIATSEAGAKGFVERLVKQTVGRNSEYPDSQTRTALLPDAVISAILSQLTVTVTYTPLMCSNVRFGVEDPEGLNMGESACIIVDGTVTSFALK</sequence>
<gene>
    <name evidence="1" type="ORF">KIN20_007491</name>
</gene>
<dbReference type="AlphaFoldDB" id="A0AAD5MP77"/>
<evidence type="ECO:0000313" key="2">
    <source>
        <dbReference type="Proteomes" id="UP001196413"/>
    </source>
</evidence>
<proteinExistence type="predicted"/>
<name>A0AAD5MP77_PARTN</name>
<keyword evidence="2" id="KW-1185">Reference proteome</keyword>
<accession>A0AAD5MP77</accession>
<protein>
    <submittedName>
        <fullName evidence="1">Uncharacterized protein</fullName>
    </submittedName>
</protein>
<evidence type="ECO:0000313" key="1">
    <source>
        <dbReference type="EMBL" id="KAJ1351481.1"/>
    </source>
</evidence>
<reference evidence="1" key="1">
    <citation type="submission" date="2021-06" db="EMBL/GenBank/DDBJ databases">
        <title>Parelaphostrongylus tenuis whole genome reference sequence.</title>
        <authorList>
            <person name="Garwood T.J."/>
            <person name="Larsen P.A."/>
            <person name="Fountain-Jones N.M."/>
            <person name="Garbe J.R."/>
            <person name="Macchietto M.G."/>
            <person name="Kania S.A."/>
            <person name="Gerhold R.W."/>
            <person name="Richards J.E."/>
            <person name="Wolf T.M."/>
        </authorList>
    </citation>
    <scope>NUCLEOTIDE SEQUENCE</scope>
    <source>
        <strain evidence="1">MNPRO001-30</strain>
        <tissue evidence="1">Meninges</tissue>
    </source>
</reference>
<comment type="caution">
    <text evidence="1">The sequence shown here is derived from an EMBL/GenBank/DDBJ whole genome shotgun (WGS) entry which is preliminary data.</text>
</comment>
<organism evidence="1 2">
    <name type="scientific">Parelaphostrongylus tenuis</name>
    <name type="common">Meningeal worm</name>
    <dbReference type="NCBI Taxonomy" id="148309"/>
    <lineage>
        <taxon>Eukaryota</taxon>
        <taxon>Metazoa</taxon>
        <taxon>Ecdysozoa</taxon>
        <taxon>Nematoda</taxon>
        <taxon>Chromadorea</taxon>
        <taxon>Rhabditida</taxon>
        <taxon>Rhabditina</taxon>
        <taxon>Rhabditomorpha</taxon>
        <taxon>Strongyloidea</taxon>
        <taxon>Metastrongylidae</taxon>
        <taxon>Parelaphostrongylus</taxon>
    </lineage>
</organism>